<dbReference type="PANTHER" id="PTHR43547:SF2">
    <property type="entry name" value="HYBRID SIGNAL TRANSDUCTION HISTIDINE KINASE C"/>
    <property type="match status" value="1"/>
</dbReference>
<name>A0ABV4TZF0_9GAMM</name>
<dbReference type="SMART" id="SM00448">
    <property type="entry name" value="REC"/>
    <property type="match status" value="2"/>
</dbReference>
<feature type="domain" description="Histidine kinase" evidence="5">
    <location>
        <begin position="280"/>
        <end position="499"/>
    </location>
</feature>
<protein>
    <recommendedName>
        <fullName evidence="2">histidine kinase</fullName>
        <ecNumber evidence="2">2.7.13.3</ecNumber>
    </recommendedName>
</protein>
<evidence type="ECO:0000256" key="4">
    <source>
        <dbReference type="PROSITE-ProRule" id="PRU00169"/>
    </source>
</evidence>
<proteinExistence type="predicted"/>
<evidence type="ECO:0000256" key="1">
    <source>
        <dbReference type="ARBA" id="ARBA00000085"/>
    </source>
</evidence>
<dbReference type="InterPro" id="IPR005467">
    <property type="entry name" value="His_kinase_dom"/>
</dbReference>
<dbReference type="SUPFAM" id="SSF52172">
    <property type="entry name" value="CheY-like"/>
    <property type="match status" value="2"/>
</dbReference>
<dbReference type="InterPro" id="IPR003594">
    <property type="entry name" value="HATPase_dom"/>
</dbReference>
<comment type="caution">
    <text evidence="7">The sequence shown here is derived from an EMBL/GenBank/DDBJ whole genome shotgun (WGS) entry which is preliminary data.</text>
</comment>
<dbReference type="Pfam" id="PF00072">
    <property type="entry name" value="Response_reg"/>
    <property type="match status" value="2"/>
</dbReference>
<comment type="catalytic activity">
    <reaction evidence="1">
        <text>ATP + protein L-histidine = ADP + protein N-phospho-L-histidine.</text>
        <dbReference type="EC" id="2.7.13.3"/>
    </reaction>
</comment>
<dbReference type="InterPro" id="IPR004358">
    <property type="entry name" value="Sig_transdc_His_kin-like_C"/>
</dbReference>
<dbReference type="SMART" id="SM00387">
    <property type="entry name" value="HATPase_c"/>
    <property type="match status" value="1"/>
</dbReference>
<evidence type="ECO:0000259" key="5">
    <source>
        <dbReference type="PROSITE" id="PS50109"/>
    </source>
</evidence>
<dbReference type="EC" id="2.7.13.3" evidence="2"/>
<evidence type="ECO:0000256" key="2">
    <source>
        <dbReference type="ARBA" id="ARBA00012438"/>
    </source>
</evidence>
<accession>A0ABV4TZF0</accession>
<evidence type="ECO:0000256" key="3">
    <source>
        <dbReference type="ARBA" id="ARBA00022553"/>
    </source>
</evidence>
<dbReference type="SMART" id="SM00388">
    <property type="entry name" value="HisKA"/>
    <property type="match status" value="1"/>
</dbReference>
<dbReference type="CDD" id="cd00082">
    <property type="entry name" value="HisKA"/>
    <property type="match status" value="1"/>
</dbReference>
<organism evidence="7 8">
    <name type="scientific">Thiohalorhabdus methylotrophus</name>
    <dbReference type="NCBI Taxonomy" id="3242694"/>
    <lineage>
        <taxon>Bacteria</taxon>
        <taxon>Pseudomonadati</taxon>
        <taxon>Pseudomonadota</taxon>
        <taxon>Gammaproteobacteria</taxon>
        <taxon>Thiohalorhabdales</taxon>
        <taxon>Thiohalorhabdaceae</taxon>
        <taxon>Thiohalorhabdus</taxon>
    </lineage>
</organism>
<dbReference type="Pfam" id="PF02518">
    <property type="entry name" value="HATPase_c"/>
    <property type="match status" value="1"/>
</dbReference>
<comment type="caution">
    <text evidence="4">Lacks conserved residue(s) required for the propagation of feature annotation.</text>
</comment>
<feature type="domain" description="Response regulatory" evidence="6">
    <location>
        <begin position="518"/>
        <end position="631"/>
    </location>
</feature>
<dbReference type="InterPro" id="IPR003661">
    <property type="entry name" value="HisK_dim/P_dom"/>
</dbReference>
<dbReference type="EMBL" id="JBGUAW010000015">
    <property type="protein sequence ID" value="MFA9462469.1"/>
    <property type="molecule type" value="Genomic_DNA"/>
</dbReference>
<dbReference type="PANTHER" id="PTHR43547">
    <property type="entry name" value="TWO-COMPONENT HISTIDINE KINASE"/>
    <property type="match status" value="1"/>
</dbReference>
<keyword evidence="8" id="KW-1185">Reference proteome</keyword>
<feature type="domain" description="Response regulatory" evidence="6">
    <location>
        <begin position="165"/>
        <end position="280"/>
    </location>
</feature>
<dbReference type="Gene3D" id="3.30.565.10">
    <property type="entry name" value="Histidine kinase-like ATPase, C-terminal domain"/>
    <property type="match status" value="1"/>
</dbReference>
<gene>
    <name evidence="7" type="ORF">ACERLL_16805</name>
</gene>
<dbReference type="Proteomes" id="UP001575181">
    <property type="component" value="Unassembled WGS sequence"/>
</dbReference>
<evidence type="ECO:0000313" key="7">
    <source>
        <dbReference type="EMBL" id="MFA9462469.1"/>
    </source>
</evidence>
<dbReference type="Gene3D" id="3.30.450.20">
    <property type="entry name" value="PAS domain"/>
    <property type="match status" value="1"/>
</dbReference>
<dbReference type="CDD" id="cd00156">
    <property type="entry name" value="REC"/>
    <property type="match status" value="1"/>
</dbReference>
<dbReference type="InterPro" id="IPR011006">
    <property type="entry name" value="CheY-like_superfamily"/>
</dbReference>
<dbReference type="Gene3D" id="1.10.287.130">
    <property type="match status" value="1"/>
</dbReference>
<dbReference type="Pfam" id="PF00512">
    <property type="entry name" value="HisKA"/>
    <property type="match status" value="1"/>
</dbReference>
<dbReference type="RefSeq" id="WP_373657259.1">
    <property type="nucleotide sequence ID" value="NZ_JBGUAW010000015.1"/>
</dbReference>
<dbReference type="PROSITE" id="PS50109">
    <property type="entry name" value="HIS_KIN"/>
    <property type="match status" value="1"/>
</dbReference>
<evidence type="ECO:0000313" key="8">
    <source>
        <dbReference type="Proteomes" id="UP001575181"/>
    </source>
</evidence>
<dbReference type="InterPro" id="IPR001789">
    <property type="entry name" value="Sig_transdc_resp-reg_receiver"/>
</dbReference>
<dbReference type="InterPro" id="IPR036890">
    <property type="entry name" value="HATPase_C_sf"/>
</dbReference>
<dbReference type="SUPFAM" id="SSF55874">
    <property type="entry name" value="ATPase domain of HSP90 chaperone/DNA topoisomerase II/histidine kinase"/>
    <property type="match status" value="1"/>
</dbReference>
<dbReference type="CDD" id="cd00075">
    <property type="entry name" value="HATPase"/>
    <property type="match status" value="1"/>
</dbReference>
<dbReference type="PRINTS" id="PR00344">
    <property type="entry name" value="BCTRLSENSOR"/>
</dbReference>
<dbReference type="PROSITE" id="PS50110">
    <property type="entry name" value="RESPONSE_REGULATORY"/>
    <property type="match status" value="2"/>
</dbReference>
<dbReference type="Gene3D" id="3.40.50.2300">
    <property type="match status" value="2"/>
</dbReference>
<reference evidence="7 8" key="1">
    <citation type="submission" date="2024-08" db="EMBL/GenBank/DDBJ databases">
        <title>Whole-genome sequencing of halo(alkali)philic microorganisms from hypersaline lakes.</title>
        <authorList>
            <person name="Sorokin D.Y."/>
            <person name="Merkel A.Y."/>
            <person name="Messina E."/>
            <person name="Yakimov M."/>
        </authorList>
    </citation>
    <scope>NUCLEOTIDE SEQUENCE [LARGE SCALE GENOMIC DNA]</scope>
    <source>
        <strain evidence="7 8">Cl-TMA</strain>
    </source>
</reference>
<keyword evidence="3 4" id="KW-0597">Phosphoprotein</keyword>
<feature type="modified residue" description="4-aspartylphosphate" evidence="4">
    <location>
        <position position="567"/>
    </location>
</feature>
<sequence>MSSPGSANASGVDFQDVLEASQDLYALVAPDPPDFTLLAARDGYVRSAMRPREELIGRSIFDAFPQNPEVPEGQGGSVLSASFERVLRNKQTHSIGTFRYDAPDPQSPAQFAERYWSPRNIPVLDGEGEVRYILHRVDEVTDFVLRERFQAPRTSNVRGSKEGKHVLIAEADPGRRHYLEQLFTTQWHVQTAASAREALDEIQRHMPDVVFTGMDLPDLQGDELTKMLRQESHTSDLPVILTLAKASPRQFREAFRAGANEVVSGQASARELIARAEAQVAAAELRNPLTPIANIAQLLQLKKDDMGSTQLEEASTVLPRQITHLTRIVDDLLDLSRIDRGRITLQEEAVDLRGVVPQAVESIPSLHEGDSHDFAQSLPEHPLVVNGDPVRLTQVLTNLLDNAVKYTPSEGWIRLEASREGQWAVLRVLDNGSGIEPHFLPRLFDTFERGPNRSTQTMGLGLGLPLVRRLTELHGGTVEVHSPGSGQGSRFSVYLPAAEAQTERSGLTQEASAASSGRVLVVEDNEDVASSLRFLLEALGQEVEHAASGKAALEAMERSRPALVLLDIGLPDRNGFEVAGELRRSSRGTPLVALSGHPLSNFPDEPAEVFDEYLLKPPTLERLKQALSRMRDD</sequence>
<evidence type="ECO:0000259" key="6">
    <source>
        <dbReference type="PROSITE" id="PS50110"/>
    </source>
</evidence>